<dbReference type="InterPro" id="IPR036637">
    <property type="entry name" value="Phosphohistidine_dom_sf"/>
</dbReference>
<dbReference type="Gene3D" id="3.30.470.20">
    <property type="entry name" value="ATP-grasp fold, B domain"/>
    <property type="match status" value="1"/>
</dbReference>
<evidence type="ECO:0000256" key="2">
    <source>
        <dbReference type="ARBA" id="ARBA00007837"/>
    </source>
</evidence>
<feature type="binding site" evidence="13">
    <location>
        <position position="775"/>
    </location>
    <ligand>
        <name>substrate</name>
    </ligand>
</feature>
<dbReference type="Gene3D" id="1.10.189.10">
    <property type="entry name" value="Pyruvate Phosphate Dikinase, domain 2"/>
    <property type="match status" value="1"/>
</dbReference>
<feature type="coiled-coil region" evidence="15">
    <location>
        <begin position="630"/>
        <end position="657"/>
    </location>
</feature>
<feature type="binding site" evidence="13">
    <location>
        <position position="776"/>
    </location>
    <ligand>
        <name>substrate</name>
    </ligand>
</feature>
<dbReference type="Pfam" id="PF00391">
    <property type="entry name" value="PEP-utilizers"/>
    <property type="match status" value="1"/>
</dbReference>
<evidence type="ECO:0000256" key="5">
    <source>
        <dbReference type="ARBA" id="ARBA00022679"/>
    </source>
</evidence>
<proteinExistence type="inferred from homology"/>
<feature type="binding site" evidence="13">
    <location>
        <position position="777"/>
    </location>
    <ligand>
        <name>substrate</name>
    </ligand>
</feature>
<feature type="domain" description="PEP-utilising enzyme C-terminal" evidence="18">
    <location>
        <begin position="518"/>
        <end position="878"/>
    </location>
</feature>
<dbReference type="Gene3D" id="3.50.30.10">
    <property type="entry name" value="Phosphohistidine domain"/>
    <property type="match status" value="1"/>
</dbReference>
<dbReference type="PANTHER" id="PTHR22931">
    <property type="entry name" value="PHOSPHOENOLPYRUVATE DIKINASE-RELATED"/>
    <property type="match status" value="1"/>
</dbReference>
<dbReference type="SUPFAM" id="SSF56059">
    <property type="entry name" value="Glutathione synthetase ATP-binding domain-like"/>
    <property type="match status" value="1"/>
</dbReference>
<keyword evidence="6 14" id="KW-0479">Metal-binding</keyword>
<dbReference type="EC" id="2.7.9.1" evidence="3 11"/>
<dbReference type="Gene3D" id="1.20.80.30">
    <property type="match status" value="1"/>
</dbReference>
<dbReference type="NCBIfam" id="NF004531">
    <property type="entry name" value="PRK05878.1"/>
    <property type="match status" value="1"/>
</dbReference>
<evidence type="ECO:0000256" key="8">
    <source>
        <dbReference type="ARBA" id="ARBA00022777"/>
    </source>
</evidence>
<keyword evidence="10 14" id="KW-0460">Magnesium</keyword>
<feature type="active site" description="Tele-phosphohistidine intermediate" evidence="12">
    <location>
        <position position="455"/>
    </location>
</feature>
<feature type="binding site" evidence="13">
    <location>
        <position position="753"/>
    </location>
    <ligand>
        <name>substrate</name>
    </ligand>
</feature>
<evidence type="ECO:0000256" key="12">
    <source>
        <dbReference type="PIRSR" id="PIRSR000853-1"/>
    </source>
</evidence>
<dbReference type="PROSITE" id="PS00742">
    <property type="entry name" value="PEP_ENZYMES_2"/>
    <property type="match status" value="1"/>
</dbReference>
<dbReference type="AlphaFoldDB" id="A0A523S229"/>
<comment type="catalytic activity">
    <reaction evidence="11">
        <text>pyruvate + phosphate + ATP = phosphoenolpyruvate + AMP + diphosphate + H(+)</text>
        <dbReference type="Rhea" id="RHEA:10756"/>
        <dbReference type="ChEBI" id="CHEBI:15361"/>
        <dbReference type="ChEBI" id="CHEBI:15378"/>
        <dbReference type="ChEBI" id="CHEBI:30616"/>
        <dbReference type="ChEBI" id="CHEBI:33019"/>
        <dbReference type="ChEBI" id="CHEBI:43474"/>
        <dbReference type="ChEBI" id="CHEBI:58702"/>
        <dbReference type="ChEBI" id="CHEBI:456215"/>
        <dbReference type="EC" id="2.7.9.1"/>
    </reaction>
</comment>
<evidence type="ECO:0000256" key="10">
    <source>
        <dbReference type="ARBA" id="ARBA00022842"/>
    </source>
</evidence>
<dbReference type="InterPro" id="IPR008279">
    <property type="entry name" value="PEP-util_enz_mobile_dom"/>
</dbReference>
<feature type="active site" description="Proton donor" evidence="12">
    <location>
        <position position="840"/>
    </location>
</feature>
<comment type="caution">
    <text evidence="19">The sequence shown here is derived from an EMBL/GenBank/DDBJ whole genome shotgun (WGS) entry which is preliminary data.</text>
</comment>
<evidence type="ECO:0000256" key="7">
    <source>
        <dbReference type="ARBA" id="ARBA00022741"/>
    </source>
</evidence>
<protein>
    <recommendedName>
        <fullName evidence="4 11">Pyruvate, phosphate dikinase</fullName>
        <ecNumber evidence="3 11">2.7.9.1</ecNumber>
    </recommendedName>
</protein>
<keyword evidence="7" id="KW-0547">Nucleotide-binding</keyword>
<feature type="domain" description="PEP-utilising enzyme mobile" evidence="16">
    <location>
        <begin position="423"/>
        <end position="503"/>
    </location>
</feature>
<evidence type="ECO:0000259" key="17">
    <source>
        <dbReference type="Pfam" id="PF01326"/>
    </source>
</evidence>
<keyword evidence="9" id="KW-0067">ATP-binding</keyword>
<feature type="binding site" evidence="14">
    <location>
        <position position="777"/>
    </location>
    <ligand>
        <name>Mg(2+)</name>
        <dbReference type="ChEBI" id="CHEBI:18420"/>
    </ligand>
</feature>
<dbReference type="InterPro" id="IPR010121">
    <property type="entry name" value="Pyruvate_phosphate_dikinase"/>
</dbReference>
<evidence type="ECO:0000259" key="18">
    <source>
        <dbReference type="Pfam" id="PF02896"/>
    </source>
</evidence>
<dbReference type="NCBIfam" id="TIGR01828">
    <property type="entry name" value="pyru_phos_dikin"/>
    <property type="match status" value="1"/>
</dbReference>
<dbReference type="Pfam" id="PF02896">
    <property type="entry name" value="PEP-utilizers_C"/>
    <property type="match status" value="1"/>
</dbReference>
<sequence>MGGYVYFFAQNKASGSAKMRNLLGGKGANLAEMANLGIRVPPGFTISTEVCSYYTEHHNYPEDLEAELRENLNKVEEATGKRFGDIQNPLLVSVRSGARVSMPGMMDTVLDLGLSDITVKGLVEETENPRLAYDAYRRLVQMFGNVVLGIEGEKFEELIEEKKKSKDAKEDIDLAWQDLKGLVDEFKELIEKEKGIQFPQDPFKQLNMAIDAVFASWNNKRAVNYRKINKIPEHWGTAVNVQVMVFGNMGNDSGTGVGFTRNPATGKKEIYGEYLLNAQGEDVVAGIRTPHPFSKLKEEMPQVYQELVEVVQRLEDHYKDVQDFEFTIEKGKLYLLQTRTGKRTTQAAVKIACDMVEEKLIDKKEALMRVEPGQLKQLLHRGIDPEAELEVFARGLPASPGAATGAIVFTADRAVELAQDGRKVILVRKETSPEDIHGMAAAEGILTARGGMTSHAAIVSRGMGKCCIAGCEALKVDEKKKRFEVDGLVFKEGDFITLDGSAGRVIKGEAPTLEPELSSEFKKLMEWADEIRTLGVRANADTPEDAKKARELGAEGIGLCRTEHMFFGEERLPYVQKMILAEDEEGRKEALEKLEPMQREDFKGILREMEGLPVIIRLLDPPLHEFLPHYESLLLEVNKLKLEKTEDKEKIQEKEKILQRIVDLREVNPMLGHRGCRLGITFPEVYNMQVRAVFEAAAELVLEDVKVYPEIMIPLVVNEKELSFLRKQVIEVAGEIMREKGVEFEYKVGTMIELPRAAFCADKIAQEADFFSFGTNDLTQTTFGFSRDDAEAKFIPAYIEKKILEDDPFEILDQEGVGQLLKMGIERGRKTNKDLEVGICGEHGGEPSSVKFCYQIGMDYVSCSPYRVPIARLAAAQAILEDRKAISGKFFKE</sequence>
<evidence type="ECO:0000256" key="14">
    <source>
        <dbReference type="PIRSR" id="PIRSR000853-3"/>
    </source>
</evidence>
<evidence type="ECO:0000256" key="15">
    <source>
        <dbReference type="SAM" id="Coils"/>
    </source>
</evidence>
<evidence type="ECO:0000259" key="16">
    <source>
        <dbReference type="Pfam" id="PF00391"/>
    </source>
</evidence>
<feature type="binding site" evidence="13">
    <location>
        <position position="774"/>
    </location>
    <ligand>
        <name>substrate</name>
    </ligand>
</feature>
<keyword evidence="8 19" id="KW-0418">Kinase</keyword>
<comment type="cofactor">
    <cofactor evidence="1 11 14">
        <name>Mg(2+)</name>
        <dbReference type="ChEBI" id="CHEBI:18420"/>
    </cofactor>
</comment>
<dbReference type="GO" id="GO:0005524">
    <property type="term" value="F:ATP binding"/>
    <property type="evidence" value="ECO:0007669"/>
    <property type="project" value="UniProtKB-UniRule"/>
</dbReference>
<dbReference type="SUPFAM" id="SSF51621">
    <property type="entry name" value="Phosphoenolpyruvate/pyruvate domain"/>
    <property type="match status" value="1"/>
</dbReference>
<dbReference type="InterPro" id="IPR002192">
    <property type="entry name" value="PPDK_AMP/ATP-bd"/>
</dbReference>
<reference evidence="19 20" key="1">
    <citation type="submission" date="2019-03" db="EMBL/GenBank/DDBJ databases">
        <title>Metabolic potential of uncultured bacteria and archaea associated with petroleum seepage in deep-sea sediments.</title>
        <authorList>
            <person name="Dong X."/>
            <person name="Hubert C."/>
        </authorList>
    </citation>
    <scope>NUCLEOTIDE SEQUENCE [LARGE SCALE GENOMIC DNA]</scope>
    <source>
        <strain evidence="19">E44_bin7</strain>
    </source>
</reference>
<dbReference type="SUPFAM" id="SSF52009">
    <property type="entry name" value="Phosphohistidine domain"/>
    <property type="match status" value="1"/>
</dbReference>
<evidence type="ECO:0000256" key="6">
    <source>
        <dbReference type="ARBA" id="ARBA00022723"/>
    </source>
</evidence>
<dbReference type="InterPro" id="IPR013815">
    <property type="entry name" value="ATP_grasp_subdomain_1"/>
</dbReference>
<dbReference type="Gene3D" id="3.20.20.60">
    <property type="entry name" value="Phosphoenolpyruvate-binding domains"/>
    <property type="match status" value="1"/>
</dbReference>
<dbReference type="InterPro" id="IPR015813">
    <property type="entry name" value="Pyrv/PenolPyrv_kinase-like_dom"/>
</dbReference>
<feature type="binding site" evidence="14">
    <location>
        <position position="753"/>
    </location>
    <ligand>
        <name>Mg(2+)</name>
        <dbReference type="ChEBI" id="CHEBI:18420"/>
    </ligand>
</feature>
<dbReference type="Proteomes" id="UP000316360">
    <property type="component" value="Unassembled WGS sequence"/>
</dbReference>
<evidence type="ECO:0000256" key="3">
    <source>
        <dbReference type="ARBA" id="ARBA00011994"/>
    </source>
</evidence>
<evidence type="ECO:0000256" key="9">
    <source>
        <dbReference type="ARBA" id="ARBA00022840"/>
    </source>
</evidence>
<feature type="domain" description="Pyruvate phosphate dikinase AMP/ATP-binding" evidence="17">
    <location>
        <begin position="59"/>
        <end position="299"/>
    </location>
</feature>
<dbReference type="GO" id="GO:0046872">
    <property type="term" value="F:metal ion binding"/>
    <property type="evidence" value="ECO:0007669"/>
    <property type="project" value="UniProtKB-UniRule"/>
</dbReference>
<dbReference type="InterPro" id="IPR023151">
    <property type="entry name" value="PEP_util_CS"/>
</dbReference>
<gene>
    <name evidence="19" type="ORF">E3J84_02095</name>
</gene>
<dbReference type="PANTHER" id="PTHR22931:SF9">
    <property type="entry name" value="PYRUVATE, PHOSPHATE DIKINASE 1, CHLOROPLASTIC"/>
    <property type="match status" value="1"/>
</dbReference>
<dbReference type="Gene3D" id="3.30.1490.20">
    <property type="entry name" value="ATP-grasp fold, A domain"/>
    <property type="match status" value="1"/>
</dbReference>
<dbReference type="InterPro" id="IPR018274">
    <property type="entry name" value="PEP_util_AS"/>
</dbReference>
<dbReference type="PROSITE" id="PS00370">
    <property type="entry name" value="PEP_ENZYMES_PHOS_SITE"/>
    <property type="match status" value="1"/>
</dbReference>
<name>A0A523S229_UNCAE</name>
<dbReference type="EMBL" id="SOKJ01000111">
    <property type="protein sequence ID" value="TET12067.1"/>
    <property type="molecule type" value="Genomic_DNA"/>
</dbReference>
<keyword evidence="15" id="KW-0175">Coiled coil</keyword>
<dbReference type="InterPro" id="IPR000121">
    <property type="entry name" value="PEP_util_C"/>
</dbReference>
<comment type="similarity">
    <text evidence="2 11">Belongs to the PEP-utilizing enzyme family.</text>
</comment>
<evidence type="ECO:0000256" key="1">
    <source>
        <dbReference type="ARBA" id="ARBA00001946"/>
    </source>
</evidence>
<evidence type="ECO:0000313" key="19">
    <source>
        <dbReference type="EMBL" id="TET12067.1"/>
    </source>
</evidence>
<evidence type="ECO:0000256" key="13">
    <source>
        <dbReference type="PIRSR" id="PIRSR000853-2"/>
    </source>
</evidence>
<feature type="binding site" evidence="13">
    <location>
        <position position="561"/>
    </location>
    <ligand>
        <name>substrate</name>
    </ligand>
</feature>
<feature type="binding site" evidence="13">
    <location>
        <position position="617"/>
    </location>
    <ligand>
        <name>substrate</name>
    </ligand>
</feature>
<dbReference type="Pfam" id="PF01326">
    <property type="entry name" value="PPDK_N"/>
    <property type="match status" value="2"/>
</dbReference>
<dbReference type="GO" id="GO:0050242">
    <property type="term" value="F:pyruvate, phosphate dikinase activity"/>
    <property type="evidence" value="ECO:0007669"/>
    <property type="project" value="UniProtKB-UniRule"/>
</dbReference>
<evidence type="ECO:0000256" key="4">
    <source>
        <dbReference type="ARBA" id="ARBA00020138"/>
    </source>
</evidence>
<dbReference type="GO" id="GO:0016301">
    <property type="term" value="F:kinase activity"/>
    <property type="evidence" value="ECO:0007669"/>
    <property type="project" value="UniProtKB-UniRule"/>
</dbReference>
<evidence type="ECO:0000256" key="11">
    <source>
        <dbReference type="PIRNR" id="PIRNR000853"/>
    </source>
</evidence>
<keyword evidence="19" id="KW-0670">Pyruvate</keyword>
<dbReference type="PIRSF" id="PIRSF000853">
    <property type="entry name" value="PPDK"/>
    <property type="match status" value="1"/>
</dbReference>
<accession>A0A523S229</accession>
<organism evidence="19 20">
    <name type="scientific">Aerophobetes bacterium</name>
    <dbReference type="NCBI Taxonomy" id="2030807"/>
    <lineage>
        <taxon>Bacteria</taxon>
        <taxon>Candidatus Aerophobota</taxon>
    </lineage>
</organism>
<keyword evidence="5 19" id="KW-0808">Transferase</keyword>
<evidence type="ECO:0000313" key="20">
    <source>
        <dbReference type="Proteomes" id="UP000316360"/>
    </source>
</evidence>
<feature type="domain" description="Pyruvate phosphate dikinase AMP/ATP-binding" evidence="17">
    <location>
        <begin position="305"/>
        <end position="359"/>
    </location>
</feature>
<dbReference type="InterPro" id="IPR040442">
    <property type="entry name" value="Pyrv_kinase-like_dom_sf"/>
</dbReference>